<gene>
    <name evidence="7" type="primary">betB</name>
    <name evidence="7" type="ORF">RSPPHO_00861</name>
</gene>
<dbReference type="PROSITE" id="PS00070">
    <property type="entry name" value="ALDEHYDE_DEHYDR_CYS"/>
    <property type="match status" value="1"/>
</dbReference>
<proteinExistence type="inferred from homology"/>
<feature type="compositionally biased region" description="Gly residues" evidence="5">
    <location>
        <begin position="11"/>
        <end position="20"/>
    </location>
</feature>
<evidence type="ECO:0000256" key="3">
    <source>
        <dbReference type="PROSITE-ProRule" id="PRU10007"/>
    </source>
</evidence>
<comment type="similarity">
    <text evidence="1 4">Belongs to the aldehyde dehydrogenase family.</text>
</comment>
<name>H6SRF8_PARPM</name>
<evidence type="ECO:0000256" key="4">
    <source>
        <dbReference type="RuleBase" id="RU003345"/>
    </source>
</evidence>
<keyword evidence="8" id="KW-1185">Reference proteome</keyword>
<accession>H6SRF8</accession>
<dbReference type="PROSITE" id="PS00687">
    <property type="entry name" value="ALDEHYDE_DEHYDR_GLU"/>
    <property type="match status" value="1"/>
</dbReference>
<evidence type="ECO:0000259" key="6">
    <source>
        <dbReference type="Pfam" id="PF00171"/>
    </source>
</evidence>
<dbReference type="KEGG" id="rpm:RSPPHO_00861"/>
<evidence type="ECO:0000256" key="5">
    <source>
        <dbReference type="SAM" id="MobiDB-lite"/>
    </source>
</evidence>
<dbReference type="EC" id="1.2.1.8" evidence="7"/>
<evidence type="ECO:0000256" key="2">
    <source>
        <dbReference type="ARBA" id="ARBA00023002"/>
    </source>
</evidence>
<dbReference type="PATRIC" id="fig|1150469.3.peg.992"/>
<dbReference type="Pfam" id="PF00171">
    <property type="entry name" value="Aldedh"/>
    <property type="match status" value="1"/>
</dbReference>
<dbReference type="FunFam" id="3.40.309.10:FF:000001">
    <property type="entry name" value="Mitochondrial aldehyde dehydrogenase 2"/>
    <property type="match status" value="1"/>
</dbReference>
<dbReference type="Proteomes" id="UP000033220">
    <property type="component" value="Chromosome DSM 122"/>
</dbReference>
<dbReference type="InterPro" id="IPR016163">
    <property type="entry name" value="Ald_DH_C"/>
</dbReference>
<reference evidence="7 8" key="1">
    <citation type="submission" date="2012-02" db="EMBL/GenBank/DDBJ databases">
        <title>Shotgun genome sequence of Phaeospirillum photometricum DSM 122.</title>
        <authorList>
            <person name="Duquesne K."/>
            <person name="Sturgis J."/>
        </authorList>
    </citation>
    <scope>NUCLEOTIDE SEQUENCE [LARGE SCALE GENOMIC DNA]</scope>
    <source>
        <strain evidence="8">DSM122</strain>
    </source>
</reference>
<feature type="region of interest" description="Disordered" evidence="5">
    <location>
        <begin position="11"/>
        <end position="104"/>
    </location>
</feature>
<evidence type="ECO:0000313" key="7">
    <source>
        <dbReference type="EMBL" id="CCG07487.1"/>
    </source>
</evidence>
<evidence type="ECO:0000256" key="1">
    <source>
        <dbReference type="ARBA" id="ARBA00009986"/>
    </source>
</evidence>
<dbReference type="InterPro" id="IPR016160">
    <property type="entry name" value="Ald_DH_CS_CYS"/>
</dbReference>
<dbReference type="SUPFAM" id="SSF53720">
    <property type="entry name" value="ALDH-like"/>
    <property type="match status" value="1"/>
</dbReference>
<feature type="active site" evidence="3">
    <location>
        <position position="370"/>
    </location>
</feature>
<sequence>MADLAQGVAIGVGGLQGGGLGRRRQCPQSQTHSQQASGNRQAAHSLPLRKTNPGHGSVPAPTPRPFFRGLGVVSRTRDGYGPGASFRNRKAPGPPAKKTQGSQGVYTSMPSLDPILDPHALARALSGVHLIDGALVAPVEGRCFDVINPATGAVIAQAAEGTAADVDLAVKAAKRAQTAWARRPARERGKLLAECGRRLLLHVEELGRLVALETGKALRTESRVEASVLADMFTFFGGLASELKGESVPFNPDMLTVTLREPLGVVGAIIPWNVPLLLMAMKIAPALVAGNTVVVKSAEEAPLTVLRVCQILNALLPPGVFNIVSGDGPGAGAPLVSHPDVRKVTFTGSVETGRIVYKTAAEKLIPVTLELGGKSPMIVLADADLERAVDGAVAGMRFTRQGQSCTASSRIYVHADLFDAFFERLRARVDALAMGDPLDERTDIGTVISPEQFARIQDYIAKGRASGATTTECSGLPTDPALAKGLFLRPVIFTDIAPDAPPAREEVFGPVVCLFKWTDFDAVIEAANDSPFGLAATVWTNNLQKALEATRRLEAGFVQVNQNLVVQPNLSYGGVKTSGLGKEATLESMLEHFTHKKTVILNML</sequence>
<dbReference type="STRING" id="1150469.RSPPHO_00861"/>
<dbReference type="FunFam" id="3.40.605.10:FF:000007">
    <property type="entry name" value="NAD/NADP-dependent betaine aldehyde dehydrogenase"/>
    <property type="match status" value="1"/>
</dbReference>
<evidence type="ECO:0000313" key="8">
    <source>
        <dbReference type="Proteomes" id="UP000033220"/>
    </source>
</evidence>
<dbReference type="InterPro" id="IPR016162">
    <property type="entry name" value="Ald_DH_N"/>
</dbReference>
<dbReference type="PANTHER" id="PTHR11699">
    <property type="entry name" value="ALDEHYDE DEHYDROGENASE-RELATED"/>
    <property type="match status" value="1"/>
</dbReference>
<dbReference type="Gene3D" id="3.40.309.10">
    <property type="entry name" value="Aldehyde Dehydrogenase, Chain A, domain 2"/>
    <property type="match status" value="1"/>
</dbReference>
<dbReference type="AlphaFoldDB" id="H6SRF8"/>
<dbReference type="HOGENOM" id="CLU_005391_0_0_5"/>
<dbReference type="EMBL" id="HE663493">
    <property type="protein sequence ID" value="CCG07487.1"/>
    <property type="molecule type" value="Genomic_DNA"/>
</dbReference>
<keyword evidence="2 4" id="KW-0560">Oxidoreductase</keyword>
<organism evidence="7 8">
    <name type="scientific">Pararhodospirillum photometricum DSM 122</name>
    <dbReference type="NCBI Taxonomy" id="1150469"/>
    <lineage>
        <taxon>Bacteria</taxon>
        <taxon>Pseudomonadati</taxon>
        <taxon>Pseudomonadota</taxon>
        <taxon>Alphaproteobacteria</taxon>
        <taxon>Rhodospirillales</taxon>
        <taxon>Rhodospirillaceae</taxon>
        <taxon>Pararhodospirillum</taxon>
    </lineage>
</organism>
<feature type="compositionally biased region" description="Polar residues" evidence="5">
    <location>
        <begin position="26"/>
        <end position="42"/>
    </location>
</feature>
<dbReference type="InterPro" id="IPR016161">
    <property type="entry name" value="Ald_DH/histidinol_DH"/>
</dbReference>
<dbReference type="GO" id="GO:0008802">
    <property type="term" value="F:betaine-aldehyde dehydrogenase (NAD+) activity"/>
    <property type="evidence" value="ECO:0007669"/>
    <property type="project" value="UniProtKB-EC"/>
</dbReference>
<feature type="domain" description="Aldehyde dehydrogenase" evidence="6">
    <location>
        <begin position="142"/>
        <end position="599"/>
    </location>
</feature>
<dbReference type="eggNOG" id="COG1012">
    <property type="taxonomic scope" value="Bacteria"/>
</dbReference>
<dbReference type="Gene3D" id="3.40.605.10">
    <property type="entry name" value="Aldehyde Dehydrogenase, Chain A, domain 1"/>
    <property type="match status" value="1"/>
</dbReference>
<dbReference type="InterPro" id="IPR029510">
    <property type="entry name" value="Ald_DH_CS_GLU"/>
</dbReference>
<dbReference type="CDD" id="cd07108">
    <property type="entry name" value="ALDH_MGR_2402"/>
    <property type="match status" value="1"/>
</dbReference>
<protein>
    <submittedName>
        <fullName evidence="7">Betaine aldehyde dehydrogenase</fullName>
        <ecNumber evidence="7">1.2.1.8</ecNumber>
    </submittedName>
</protein>
<dbReference type="InterPro" id="IPR015590">
    <property type="entry name" value="Aldehyde_DH_dom"/>
</dbReference>